<dbReference type="GO" id="GO:0005975">
    <property type="term" value="P:carbohydrate metabolic process"/>
    <property type="evidence" value="ECO:0007669"/>
    <property type="project" value="InterPro"/>
</dbReference>
<feature type="transmembrane region" description="Helical" evidence="5">
    <location>
        <begin position="32"/>
        <end position="52"/>
    </location>
</feature>
<dbReference type="PANTHER" id="PTHR22925">
    <property type="entry name" value="GLYCOSYL HYDROLASE 43 FAMILY MEMBER"/>
    <property type="match status" value="1"/>
</dbReference>
<dbReference type="CDD" id="cd18825">
    <property type="entry name" value="GH43_CtGH43-like"/>
    <property type="match status" value="1"/>
</dbReference>
<dbReference type="Pfam" id="PF04616">
    <property type="entry name" value="Glyco_hydro_43"/>
    <property type="match status" value="1"/>
</dbReference>
<evidence type="ECO:0000256" key="3">
    <source>
        <dbReference type="ARBA" id="ARBA00023295"/>
    </source>
</evidence>
<dbReference type="SUPFAM" id="SSF75005">
    <property type="entry name" value="Arabinanase/levansucrase/invertase"/>
    <property type="match status" value="1"/>
</dbReference>
<dbReference type="AlphaFoldDB" id="A0AAV1D998"/>
<keyword evidence="2 4" id="KW-0378">Hydrolase</keyword>
<dbReference type="InterPro" id="IPR023296">
    <property type="entry name" value="Glyco_hydro_beta-prop_sf"/>
</dbReference>
<evidence type="ECO:0000256" key="4">
    <source>
        <dbReference type="RuleBase" id="RU361187"/>
    </source>
</evidence>
<keyword evidence="7" id="KW-1185">Reference proteome</keyword>
<keyword evidence="5" id="KW-1133">Transmembrane helix</keyword>
<keyword evidence="5" id="KW-0472">Membrane</keyword>
<evidence type="ECO:0000256" key="1">
    <source>
        <dbReference type="ARBA" id="ARBA00009865"/>
    </source>
</evidence>
<proteinExistence type="inferred from homology"/>
<comment type="similarity">
    <text evidence="1 4">Belongs to the glycosyl hydrolase 43 family.</text>
</comment>
<dbReference type="GO" id="GO:0004553">
    <property type="term" value="F:hydrolase activity, hydrolyzing O-glycosyl compounds"/>
    <property type="evidence" value="ECO:0007669"/>
    <property type="project" value="InterPro"/>
</dbReference>
<sequence>MATDYFTEPLNPTKRKKPFTAKLGFMARLSPTGIRCLLIVVVFSLVGCFLLLRPKTKTIPKSVILPVMKIQMPIPEYGGLHEVEKLEIPTLSKRQATKTTSLVDEFLDRDSQVRSFFFPDVRNAVDPRKKRQKFNYYPGRIWLDTDGKPIQAHGGGIMYDEMLGKYYWYGEYKDGPTYRVNGNRTARVDIIGVGCYSSEDLWTWKNEGIVLKAEEQDQNHDLYKSNVLERPKVIYNEGTGTYVMWMHIDNANYSKAAIGIAVSDFPTGPFRYLYSIKPHRFESRDMTVFKDDKYCKAYLYYSSMRNKEIHISPLREDFLHVSNVVKKVLIGQYREAPAVFKHKGLYYMITSGCSGWAPNEALAHVAESPMGPWETIGNPCVGANQDFRATTFFAQGTFVLPMPKGPHGSFIFMADRWKPDDLGDSRYLWLPLYVDEAGYQPLHNVSRRPQVLIFWHERWRMPSKVGGN</sequence>
<dbReference type="EMBL" id="OX459121">
    <property type="protein sequence ID" value="CAI9104414.1"/>
    <property type="molecule type" value="Genomic_DNA"/>
</dbReference>
<dbReference type="PANTHER" id="PTHR22925:SF51">
    <property type="entry name" value="BETA-GLUCANASE"/>
    <property type="match status" value="1"/>
</dbReference>
<evidence type="ECO:0000256" key="5">
    <source>
        <dbReference type="SAM" id="Phobius"/>
    </source>
</evidence>
<keyword evidence="3 4" id="KW-0326">Glycosidase</keyword>
<evidence type="ECO:0000313" key="7">
    <source>
        <dbReference type="Proteomes" id="UP001161247"/>
    </source>
</evidence>
<protein>
    <submittedName>
        <fullName evidence="6">OLC1v1003079C1</fullName>
    </submittedName>
</protein>
<keyword evidence="5" id="KW-0812">Transmembrane</keyword>
<organism evidence="6 7">
    <name type="scientific">Oldenlandia corymbosa var. corymbosa</name>
    <dbReference type="NCBI Taxonomy" id="529605"/>
    <lineage>
        <taxon>Eukaryota</taxon>
        <taxon>Viridiplantae</taxon>
        <taxon>Streptophyta</taxon>
        <taxon>Embryophyta</taxon>
        <taxon>Tracheophyta</taxon>
        <taxon>Spermatophyta</taxon>
        <taxon>Magnoliopsida</taxon>
        <taxon>eudicotyledons</taxon>
        <taxon>Gunneridae</taxon>
        <taxon>Pentapetalae</taxon>
        <taxon>asterids</taxon>
        <taxon>lamiids</taxon>
        <taxon>Gentianales</taxon>
        <taxon>Rubiaceae</taxon>
        <taxon>Rubioideae</taxon>
        <taxon>Spermacoceae</taxon>
        <taxon>Hedyotis-Oldenlandia complex</taxon>
        <taxon>Oldenlandia</taxon>
    </lineage>
</organism>
<name>A0AAV1D998_OLDCO</name>
<dbReference type="Gene3D" id="2.115.10.20">
    <property type="entry name" value="Glycosyl hydrolase domain, family 43"/>
    <property type="match status" value="1"/>
</dbReference>
<reference evidence="6" key="1">
    <citation type="submission" date="2023-03" db="EMBL/GenBank/DDBJ databases">
        <authorList>
            <person name="Julca I."/>
        </authorList>
    </citation>
    <scope>NUCLEOTIDE SEQUENCE</scope>
</reference>
<accession>A0AAV1D998</accession>
<evidence type="ECO:0000256" key="2">
    <source>
        <dbReference type="ARBA" id="ARBA00022801"/>
    </source>
</evidence>
<evidence type="ECO:0000313" key="6">
    <source>
        <dbReference type="EMBL" id="CAI9104414.1"/>
    </source>
</evidence>
<gene>
    <name evidence="6" type="ORF">OLC1_LOCUS13345</name>
</gene>
<dbReference type="InterPro" id="IPR006710">
    <property type="entry name" value="Glyco_hydro_43"/>
</dbReference>
<dbReference type="Proteomes" id="UP001161247">
    <property type="component" value="Chromosome 4"/>
</dbReference>